<evidence type="ECO:0000259" key="2">
    <source>
        <dbReference type="PROSITE" id="PS50902"/>
    </source>
</evidence>
<dbReference type="InterPro" id="IPR010089">
    <property type="entry name" value="Flavoprotein_WrbA-like"/>
</dbReference>
<dbReference type="NCBIfam" id="NF002999">
    <property type="entry name" value="PRK03767.1"/>
    <property type="match status" value="1"/>
</dbReference>
<dbReference type="EMBL" id="JACHLY010000001">
    <property type="protein sequence ID" value="MBB5996581.1"/>
    <property type="molecule type" value="Genomic_DNA"/>
</dbReference>
<dbReference type="RefSeq" id="WP_184632824.1">
    <property type="nucleotide sequence ID" value="NZ_BAABKT010000006.1"/>
</dbReference>
<protein>
    <submittedName>
        <fullName evidence="3">NAD(P)H dehydrogenase (Quinone)</fullName>
        <ecNumber evidence="3">1.6.5.2</ecNumber>
    </submittedName>
</protein>
<dbReference type="PANTHER" id="PTHR30546:SF23">
    <property type="entry name" value="FLAVOPROTEIN-LIKE PROTEIN YCP4-RELATED"/>
    <property type="match status" value="1"/>
</dbReference>
<dbReference type="EC" id="1.6.5.2" evidence="3"/>
<dbReference type="InterPro" id="IPR008254">
    <property type="entry name" value="Flavodoxin/NO_synth"/>
</dbReference>
<keyword evidence="4" id="KW-1185">Reference proteome</keyword>
<dbReference type="PROSITE" id="PS50902">
    <property type="entry name" value="FLAVODOXIN_LIKE"/>
    <property type="match status" value="1"/>
</dbReference>
<dbReference type="Pfam" id="PF03358">
    <property type="entry name" value="FMN_red"/>
    <property type="match status" value="1"/>
</dbReference>
<evidence type="ECO:0000313" key="3">
    <source>
        <dbReference type="EMBL" id="MBB5996581.1"/>
    </source>
</evidence>
<proteinExistence type="inferred from homology"/>
<dbReference type="InterPro" id="IPR029039">
    <property type="entry name" value="Flavoprotein-like_sf"/>
</dbReference>
<sequence length="210" mass="22120">MNTHDARIAIIYYSSTGNMHRIAEAFAEGAADAGAEVRLRRVAELAPAEAVDANPAWRAHLDATAHVPEAGHADLTWADGYAFGTPTRFGNMASQLRQFLDTTASLWEAGELADKPATGFTGSYEHHGGQESTLLSLYHTMYHWGALVLPTGYVDYDAVHAAGGNPYGVSQTEALAAEDPAHAKAVLVAARSQGGRLARAAAALAAAHGR</sequence>
<dbReference type="SUPFAM" id="SSF52218">
    <property type="entry name" value="Flavoproteins"/>
    <property type="match status" value="1"/>
</dbReference>
<dbReference type="GO" id="GO:0016020">
    <property type="term" value="C:membrane"/>
    <property type="evidence" value="ECO:0007669"/>
    <property type="project" value="TreeGrafter"/>
</dbReference>
<comment type="similarity">
    <text evidence="1">Belongs to the WrbA family.</text>
</comment>
<dbReference type="NCBIfam" id="TIGR01755">
    <property type="entry name" value="flav_wrbA"/>
    <property type="match status" value="1"/>
</dbReference>
<dbReference type="Gene3D" id="3.40.50.360">
    <property type="match status" value="1"/>
</dbReference>
<dbReference type="GO" id="GO:0010181">
    <property type="term" value="F:FMN binding"/>
    <property type="evidence" value="ECO:0007669"/>
    <property type="project" value="InterPro"/>
</dbReference>
<evidence type="ECO:0000256" key="1">
    <source>
        <dbReference type="ARBA" id="ARBA00006961"/>
    </source>
</evidence>
<dbReference type="InterPro" id="IPR005025">
    <property type="entry name" value="FMN_Rdtase-like_dom"/>
</dbReference>
<dbReference type="Proteomes" id="UP000578077">
    <property type="component" value="Unassembled WGS sequence"/>
</dbReference>
<dbReference type="AlphaFoldDB" id="A0A841EAU0"/>
<organism evidence="3 4">
    <name type="scientific">Streptomonospora salina</name>
    <dbReference type="NCBI Taxonomy" id="104205"/>
    <lineage>
        <taxon>Bacteria</taxon>
        <taxon>Bacillati</taxon>
        <taxon>Actinomycetota</taxon>
        <taxon>Actinomycetes</taxon>
        <taxon>Streptosporangiales</taxon>
        <taxon>Nocardiopsidaceae</taxon>
        <taxon>Streptomonospora</taxon>
    </lineage>
</organism>
<evidence type="ECO:0000313" key="4">
    <source>
        <dbReference type="Proteomes" id="UP000578077"/>
    </source>
</evidence>
<gene>
    <name evidence="3" type="ORF">HNR25_000332</name>
</gene>
<keyword evidence="3" id="KW-0560">Oxidoreductase</keyword>
<comment type="caution">
    <text evidence="3">The sequence shown here is derived from an EMBL/GenBank/DDBJ whole genome shotgun (WGS) entry which is preliminary data.</text>
</comment>
<name>A0A841EAU0_9ACTN</name>
<reference evidence="3 4" key="1">
    <citation type="submission" date="2020-08" db="EMBL/GenBank/DDBJ databases">
        <title>Sequencing the genomes of 1000 actinobacteria strains.</title>
        <authorList>
            <person name="Klenk H.-P."/>
        </authorList>
    </citation>
    <scope>NUCLEOTIDE SEQUENCE [LARGE SCALE GENOMIC DNA]</scope>
    <source>
        <strain evidence="3 4">DSM 44593</strain>
    </source>
</reference>
<feature type="domain" description="Flavodoxin-like" evidence="2">
    <location>
        <begin position="8"/>
        <end position="198"/>
    </location>
</feature>
<dbReference type="GO" id="GO:0003955">
    <property type="term" value="F:NAD(P)H dehydrogenase (quinone) activity"/>
    <property type="evidence" value="ECO:0007669"/>
    <property type="project" value="UniProtKB-EC"/>
</dbReference>
<accession>A0A841EAU0</accession>
<dbReference type="PANTHER" id="PTHR30546">
    <property type="entry name" value="FLAVODOXIN-RELATED PROTEIN WRBA-RELATED"/>
    <property type="match status" value="1"/>
</dbReference>